<dbReference type="InterPro" id="IPR012340">
    <property type="entry name" value="NA-bd_OB-fold"/>
</dbReference>
<dbReference type="PANTHER" id="PTHR10744:SF1">
    <property type="entry name" value="SMALL RIBOSOMAL SUBUNIT PROTEIN US17M"/>
    <property type="match status" value="1"/>
</dbReference>
<proteinExistence type="inferred from homology"/>
<dbReference type="eggNOG" id="KOG1740">
    <property type="taxonomic scope" value="Eukaryota"/>
</dbReference>
<dbReference type="Pfam" id="PF00366">
    <property type="entry name" value="Ribosomal_S17"/>
    <property type="match status" value="1"/>
</dbReference>
<dbReference type="AlphaFoldDB" id="G8JNH6"/>
<protein>
    <submittedName>
        <fullName evidence="4">Uncharacterized protein</fullName>
    </submittedName>
</protein>
<keyword evidence="5" id="KW-1185">Reference proteome</keyword>
<dbReference type="FunCoup" id="G8JNH6">
    <property type="interactions" value="238"/>
</dbReference>
<dbReference type="OMA" id="IRNKGQQ"/>
<organism evidence="4 5">
    <name type="scientific">Eremothecium cymbalariae (strain CBS 270.75 / DBVPG 7215 / KCTC 17166 / NRRL Y-17582)</name>
    <name type="common">Yeast</name>
    <dbReference type="NCBI Taxonomy" id="931890"/>
    <lineage>
        <taxon>Eukaryota</taxon>
        <taxon>Fungi</taxon>
        <taxon>Dikarya</taxon>
        <taxon>Ascomycota</taxon>
        <taxon>Saccharomycotina</taxon>
        <taxon>Saccharomycetes</taxon>
        <taxon>Saccharomycetales</taxon>
        <taxon>Saccharomycetaceae</taxon>
        <taxon>Eremothecium</taxon>
    </lineage>
</organism>
<evidence type="ECO:0000313" key="4">
    <source>
        <dbReference type="EMBL" id="AET37892.1"/>
    </source>
</evidence>
<evidence type="ECO:0000256" key="1">
    <source>
        <dbReference type="ARBA" id="ARBA00010254"/>
    </source>
</evidence>
<dbReference type="RefSeq" id="XP_003644709.1">
    <property type="nucleotide sequence ID" value="XM_003644661.1"/>
</dbReference>
<dbReference type="CDD" id="cd00364">
    <property type="entry name" value="Ribosomal_uS17"/>
    <property type="match status" value="1"/>
</dbReference>
<dbReference type="GeneID" id="11470519"/>
<keyword evidence="3" id="KW-0687">Ribonucleoprotein</keyword>
<dbReference type="SUPFAM" id="SSF50249">
    <property type="entry name" value="Nucleic acid-binding proteins"/>
    <property type="match status" value="1"/>
</dbReference>
<evidence type="ECO:0000313" key="5">
    <source>
        <dbReference type="Proteomes" id="UP000006790"/>
    </source>
</evidence>
<dbReference type="OrthoDB" id="274752at2759"/>
<dbReference type="InterPro" id="IPR000266">
    <property type="entry name" value="Ribosomal_uS17"/>
</dbReference>
<dbReference type="GO" id="GO:0006412">
    <property type="term" value="P:translation"/>
    <property type="evidence" value="ECO:0007669"/>
    <property type="project" value="InterPro"/>
</dbReference>
<dbReference type="Proteomes" id="UP000006790">
    <property type="component" value="Chromosome 2"/>
</dbReference>
<dbReference type="FunFam" id="2.40.50.140:FF:000353">
    <property type="entry name" value="Mitochondrial ribosomal protein"/>
    <property type="match status" value="1"/>
</dbReference>
<dbReference type="KEGG" id="erc:Ecym_2140"/>
<gene>
    <name evidence="4" type="ordered locus">Ecym_2140</name>
</gene>
<dbReference type="GO" id="GO:0003735">
    <property type="term" value="F:structural constituent of ribosome"/>
    <property type="evidence" value="ECO:0007669"/>
    <property type="project" value="EnsemblFungi"/>
</dbReference>
<comment type="similarity">
    <text evidence="1">Belongs to the universal ribosomal protein uS17 family.</text>
</comment>
<evidence type="ECO:0000256" key="3">
    <source>
        <dbReference type="ARBA" id="ARBA00023274"/>
    </source>
</evidence>
<dbReference type="Gene3D" id="2.40.50.140">
    <property type="entry name" value="Nucleic acid-binding proteins"/>
    <property type="match status" value="1"/>
</dbReference>
<dbReference type="GO" id="GO:0005763">
    <property type="term" value="C:mitochondrial small ribosomal subunit"/>
    <property type="evidence" value="ECO:0007669"/>
    <property type="project" value="EnsemblFungi"/>
</dbReference>
<dbReference type="HOGENOM" id="CLU_1246209_0_0_1"/>
<dbReference type="EMBL" id="CP002498">
    <property type="protein sequence ID" value="AET37892.1"/>
    <property type="molecule type" value="Genomic_DNA"/>
</dbReference>
<sequence>MARQNFVGLVVSQGKMQKTVKVRVENKVFNKRINKEMFNRKDYLVHDEGEVSREGDLVRIEATRPLSKRKFFSIAEIIRNKGQQFAVFQSQAKVSVASEEAEKTKEFLDRRAAKQEEDSVLLQDVLKLQAAYVNSGTDSAEIEEIKKRHGIGELTADSVRQLLQLDIESVHAKIMADRACIDSITSRVSDLLQDDAVSNEFLSSRGVENPSSLKKNIKKNLLRKHLMKEQGIL</sequence>
<keyword evidence="2" id="KW-0689">Ribosomal protein</keyword>
<dbReference type="PANTHER" id="PTHR10744">
    <property type="entry name" value="40S RIBOSOMAL PROTEIN S11 FAMILY MEMBER"/>
    <property type="match status" value="1"/>
</dbReference>
<dbReference type="InParanoid" id="G8JNH6"/>
<accession>G8JNH6</accession>
<reference evidence="5" key="1">
    <citation type="journal article" date="2012" name="G3 (Bethesda)">
        <title>Pichia sorbitophila, an interspecies yeast hybrid reveals early steps of genome resolution following polyploidization.</title>
        <authorList>
            <person name="Leh Louis V."/>
            <person name="Despons L."/>
            <person name="Friedrich A."/>
            <person name="Martin T."/>
            <person name="Durrens P."/>
            <person name="Casaregola S."/>
            <person name="Neuveglise C."/>
            <person name="Fairhead C."/>
            <person name="Marck C."/>
            <person name="Cruz J.A."/>
            <person name="Straub M.L."/>
            <person name="Kugler V."/>
            <person name="Sacerdot C."/>
            <person name="Uzunov Z."/>
            <person name="Thierry A."/>
            <person name="Weiss S."/>
            <person name="Bleykasten C."/>
            <person name="De Montigny J."/>
            <person name="Jacques N."/>
            <person name="Jung P."/>
            <person name="Lemaire M."/>
            <person name="Mallet S."/>
            <person name="Morel G."/>
            <person name="Richard G.F."/>
            <person name="Sarkar A."/>
            <person name="Savel G."/>
            <person name="Schacherer J."/>
            <person name="Seret M.L."/>
            <person name="Talla E."/>
            <person name="Samson G."/>
            <person name="Jubin C."/>
            <person name="Poulain J."/>
            <person name="Vacherie B."/>
            <person name="Barbe V."/>
            <person name="Pelletier E."/>
            <person name="Sherman D.J."/>
            <person name="Westhof E."/>
            <person name="Weissenbach J."/>
            <person name="Baret P.V."/>
            <person name="Wincker P."/>
            <person name="Gaillardin C."/>
            <person name="Dujon B."/>
            <person name="Souciet J.L."/>
        </authorList>
    </citation>
    <scope>NUCLEOTIDE SEQUENCE [LARGE SCALE GENOMIC DNA]</scope>
    <source>
        <strain evidence="5">CBS 270.75 / DBVPG 7215 / KCTC 17166 / NRRL Y-17582</strain>
    </source>
</reference>
<name>G8JNH6_ERECY</name>
<evidence type="ECO:0000256" key="2">
    <source>
        <dbReference type="ARBA" id="ARBA00022980"/>
    </source>
</evidence>
<dbReference type="STRING" id="931890.G8JNH6"/>